<comment type="caution">
    <text evidence="5">The sequence shown here is derived from an EMBL/GenBank/DDBJ whole genome shotgun (WGS) entry which is preliminary data.</text>
</comment>
<dbReference type="RefSeq" id="WP_104323016.1">
    <property type="nucleotide sequence ID" value="NZ_PSSX01000019.1"/>
</dbReference>
<dbReference type="InterPro" id="IPR051212">
    <property type="entry name" value="Type-I_RE_S_subunit"/>
</dbReference>
<comment type="similarity">
    <text evidence="1">Belongs to the type-I restriction system S methylase family.</text>
</comment>
<keyword evidence="6" id="KW-1185">Reference proteome</keyword>
<evidence type="ECO:0000256" key="1">
    <source>
        <dbReference type="ARBA" id="ARBA00010923"/>
    </source>
</evidence>
<keyword evidence="3" id="KW-0238">DNA-binding</keyword>
<dbReference type="GO" id="GO:0009307">
    <property type="term" value="P:DNA restriction-modification system"/>
    <property type="evidence" value="ECO:0007669"/>
    <property type="project" value="UniProtKB-KW"/>
</dbReference>
<dbReference type="GO" id="GO:0003677">
    <property type="term" value="F:DNA binding"/>
    <property type="evidence" value="ECO:0007669"/>
    <property type="project" value="UniProtKB-KW"/>
</dbReference>
<keyword evidence="5" id="KW-0255">Endonuclease</keyword>
<gene>
    <name evidence="5" type="ORF">KEHDKFFH_17035</name>
</gene>
<evidence type="ECO:0000313" key="5">
    <source>
        <dbReference type="EMBL" id="PPI82991.1"/>
    </source>
</evidence>
<dbReference type="EMBL" id="PSSX01000019">
    <property type="protein sequence ID" value="PPI82991.1"/>
    <property type="molecule type" value="Genomic_DNA"/>
</dbReference>
<evidence type="ECO:0000256" key="2">
    <source>
        <dbReference type="ARBA" id="ARBA00022747"/>
    </source>
</evidence>
<keyword evidence="5" id="KW-0378">Hydrolase</keyword>
<dbReference type="PANTHER" id="PTHR43140">
    <property type="entry name" value="TYPE-1 RESTRICTION ENZYME ECOKI SPECIFICITY PROTEIN"/>
    <property type="match status" value="1"/>
</dbReference>
<reference evidence="5 6" key="1">
    <citation type="submission" date="2018-01" db="EMBL/GenBank/DDBJ databases">
        <title>Complete genome sequences of the type strains of Marinobacter flavimaris and Marinobacter maroccanus.</title>
        <authorList>
            <person name="Palau M."/>
            <person name="Boujida N."/>
            <person name="Manresa A."/>
            <person name="Minana-Galbis D."/>
        </authorList>
    </citation>
    <scope>NUCLEOTIDE SEQUENCE [LARGE SCALE GENOMIC DNA]</scope>
    <source>
        <strain evidence="5 6">N4</strain>
    </source>
</reference>
<keyword evidence="2" id="KW-0680">Restriction system</keyword>
<protein>
    <submittedName>
        <fullName evidence="5">Restriction endonuclease subunit S</fullName>
    </submittedName>
</protein>
<evidence type="ECO:0000313" key="6">
    <source>
        <dbReference type="Proteomes" id="UP000239917"/>
    </source>
</evidence>
<evidence type="ECO:0000259" key="4">
    <source>
        <dbReference type="Pfam" id="PF01420"/>
    </source>
</evidence>
<sequence length="360" mass="40659">MTDRQTVQFGEICREVKITSRDPIADGYERYIGLEHLDSGSLKIKRWGTIAEDNPSFTRAFKKGHILFGKRRPYLKKAAVAEFDGICSGDIIVMEPKPNAAVSPELIHHIIQSAPVWNWAVQNSSGSLSPRTKFSVLSKLKISVPSYPQCGCLSILKAAENALRESENTVNELTQAKTLTAYSLMLQGNWYKQLFGRERAVFPDEWELLSVGDVIKSSQYGLSESLEANGRYPVLRMMNITNGYVDPNDLKYLDWSPEGAKKYVLNHGDIVFNRTNSMEWVGRTGLFELEGEYLFASYLIRLIADEKRLTPYYLTQYLNLPLVQYRLKAFATPGVSQANINPNSLKSLPILLPPLARIKK</sequence>
<keyword evidence="5" id="KW-0540">Nuclease</keyword>
<dbReference type="Proteomes" id="UP000239917">
    <property type="component" value="Unassembled WGS sequence"/>
</dbReference>
<dbReference type="InterPro" id="IPR044946">
    <property type="entry name" value="Restrct_endonuc_typeI_TRD_sf"/>
</dbReference>
<feature type="domain" description="Type I restriction modification DNA specificity" evidence="4">
    <location>
        <begin position="203"/>
        <end position="356"/>
    </location>
</feature>
<organism evidence="5 6">
    <name type="scientific">Marinobacter maroccanus</name>
    <dbReference type="NCBI Taxonomy" id="2055143"/>
    <lineage>
        <taxon>Bacteria</taxon>
        <taxon>Pseudomonadati</taxon>
        <taxon>Pseudomonadota</taxon>
        <taxon>Gammaproteobacteria</taxon>
        <taxon>Pseudomonadales</taxon>
        <taxon>Marinobacteraceae</taxon>
        <taxon>Marinobacter</taxon>
    </lineage>
</organism>
<dbReference type="AlphaFoldDB" id="A0A2S5Z6P6"/>
<dbReference type="Gene3D" id="3.90.220.20">
    <property type="entry name" value="DNA methylase specificity domains"/>
    <property type="match status" value="2"/>
</dbReference>
<dbReference type="OrthoDB" id="398435at2"/>
<accession>A0A2S5Z6P6</accession>
<dbReference type="GO" id="GO:0004519">
    <property type="term" value="F:endonuclease activity"/>
    <property type="evidence" value="ECO:0007669"/>
    <property type="project" value="UniProtKB-KW"/>
</dbReference>
<dbReference type="PANTHER" id="PTHR43140:SF1">
    <property type="entry name" value="TYPE I RESTRICTION ENZYME ECOKI SPECIFICITY SUBUNIT"/>
    <property type="match status" value="1"/>
</dbReference>
<dbReference type="SUPFAM" id="SSF116734">
    <property type="entry name" value="DNA methylase specificity domain"/>
    <property type="match status" value="2"/>
</dbReference>
<dbReference type="Pfam" id="PF01420">
    <property type="entry name" value="Methylase_S"/>
    <property type="match status" value="1"/>
</dbReference>
<name>A0A2S5Z6P6_9GAMM</name>
<proteinExistence type="inferred from homology"/>
<dbReference type="CDD" id="cd17524">
    <property type="entry name" value="RMtype1_S_EcoUTORF5051P-TRD2-CR2_like"/>
    <property type="match status" value="1"/>
</dbReference>
<evidence type="ECO:0000256" key="3">
    <source>
        <dbReference type="ARBA" id="ARBA00023125"/>
    </source>
</evidence>
<dbReference type="InterPro" id="IPR000055">
    <property type="entry name" value="Restrct_endonuc_typeI_TRD"/>
</dbReference>